<protein>
    <submittedName>
        <fullName evidence="1">Uncharacterized protein</fullName>
    </submittedName>
</protein>
<evidence type="ECO:0000313" key="2">
    <source>
        <dbReference type="Proteomes" id="UP001056120"/>
    </source>
</evidence>
<sequence length="659" mass="75364">MGTPMQNNQLVTIKENYSIPLQCPVLTPTNYTIWAIKLKAIFNVHGLWEAIEPAVGEVVDQKKNSSAIAYLYQSLPEDLILQVANLTSASEVWDSIETRYVGVDRVKKARLQTLRNEFEVLRMKEEETLDEFVGRMSSITSKARDLGTPYDESVIVRKFLSAMPERFVQIVASIEQFIDLETLLLQEAIGRLKAYEERIGMKPRVSNSKGDQLLLTYTEWQNKYKDSENQGGKSRWKGDKVKNNWTNKGRRTNWKGRNSESGHKNSKSVGNQGKDKSKIKCFKCDLYGHYASECPSKNSDPEANLTVDDFEPVQPHLMMTVKVEDQKEVVFLNEHKVVPDRYVSGKNEGHIWYLDNGASNHMTGMQCVFASLDKKVGGNVRFGDGSCVEIEGRGSVILDCNNDEQRLLTNVYFIPKLRSNILSLGQATENGCEIRMKDEFLWFYGSDGKLLMKVLRSPNRLYKVNLKIGSPLCFHTKVEDISWLWHGRLGHVNFETLRIMTSKGMTRRPFPAQAVYRASRPLELISMDLCGPITRTSPAGNKYFMLLVDDCTRFMWIYVIKSKDQAFGVFKLFKAKVEKQYNHQIKALRSDRGGEFVSQEFNKFCDSEGINRLLTVPYSPQQNGSVERRNMTILNMTRSIMKAMKMPQDFWAEGVLNLI</sequence>
<evidence type="ECO:0000313" key="1">
    <source>
        <dbReference type="EMBL" id="KAI3800975.1"/>
    </source>
</evidence>
<gene>
    <name evidence="1" type="ORF">L1987_29075</name>
</gene>
<dbReference type="Proteomes" id="UP001056120">
    <property type="component" value="Linkage Group LG10"/>
</dbReference>
<keyword evidence="2" id="KW-1185">Reference proteome</keyword>
<organism evidence="1 2">
    <name type="scientific">Smallanthus sonchifolius</name>
    <dbReference type="NCBI Taxonomy" id="185202"/>
    <lineage>
        <taxon>Eukaryota</taxon>
        <taxon>Viridiplantae</taxon>
        <taxon>Streptophyta</taxon>
        <taxon>Embryophyta</taxon>
        <taxon>Tracheophyta</taxon>
        <taxon>Spermatophyta</taxon>
        <taxon>Magnoliopsida</taxon>
        <taxon>eudicotyledons</taxon>
        <taxon>Gunneridae</taxon>
        <taxon>Pentapetalae</taxon>
        <taxon>asterids</taxon>
        <taxon>campanulids</taxon>
        <taxon>Asterales</taxon>
        <taxon>Asteraceae</taxon>
        <taxon>Asteroideae</taxon>
        <taxon>Heliantheae alliance</taxon>
        <taxon>Millerieae</taxon>
        <taxon>Smallanthus</taxon>
    </lineage>
</organism>
<reference evidence="2" key="1">
    <citation type="journal article" date="2022" name="Mol. Ecol. Resour.">
        <title>The genomes of chicory, endive, great burdock and yacon provide insights into Asteraceae palaeo-polyploidization history and plant inulin production.</title>
        <authorList>
            <person name="Fan W."/>
            <person name="Wang S."/>
            <person name="Wang H."/>
            <person name="Wang A."/>
            <person name="Jiang F."/>
            <person name="Liu H."/>
            <person name="Zhao H."/>
            <person name="Xu D."/>
            <person name="Zhang Y."/>
        </authorList>
    </citation>
    <scope>NUCLEOTIDE SEQUENCE [LARGE SCALE GENOMIC DNA]</scope>
    <source>
        <strain evidence="2">cv. Yunnan</strain>
    </source>
</reference>
<comment type="caution">
    <text evidence="1">The sequence shown here is derived from an EMBL/GenBank/DDBJ whole genome shotgun (WGS) entry which is preliminary data.</text>
</comment>
<proteinExistence type="predicted"/>
<dbReference type="EMBL" id="CM042027">
    <property type="protein sequence ID" value="KAI3800975.1"/>
    <property type="molecule type" value="Genomic_DNA"/>
</dbReference>
<name>A0ACB9I0T5_9ASTR</name>
<accession>A0ACB9I0T5</accession>
<reference evidence="1 2" key="2">
    <citation type="journal article" date="2022" name="Mol. Ecol. Resour.">
        <title>The genomes of chicory, endive, great burdock and yacon provide insights into Asteraceae paleo-polyploidization history and plant inulin production.</title>
        <authorList>
            <person name="Fan W."/>
            <person name="Wang S."/>
            <person name="Wang H."/>
            <person name="Wang A."/>
            <person name="Jiang F."/>
            <person name="Liu H."/>
            <person name="Zhao H."/>
            <person name="Xu D."/>
            <person name="Zhang Y."/>
        </authorList>
    </citation>
    <scope>NUCLEOTIDE SEQUENCE [LARGE SCALE GENOMIC DNA]</scope>
    <source>
        <strain evidence="2">cv. Yunnan</strain>
        <tissue evidence="1">Leaves</tissue>
    </source>
</reference>